<evidence type="ECO:0000256" key="4">
    <source>
        <dbReference type="ARBA" id="ARBA00022692"/>
    </source>
</evidence>
<dbReference type="InterPro" id="IPR050321">
    <property type="entry name" value="Glycosyltr_2/OpgH_subfam"/>
</dbReference>
<evidence type="ECO:0000313" key="9">
    <source>
        <dbReference type="Proteomes" id="UP000075606"/>
    </source>
</evidence>
<dbReference type="Gene3D" id="3.90.550.10">
    <property type="entry name" value="Spore Coat Polysaccharide Biosynthesis Protein SpsA, Chain A"/>
    <property type="match status" value="1"/>
</dbReference>
<keyword evidence="5 7" id="KW-1133">Transmembrane helix</keyword>
<feature type="transmembrane region" description="Helical" evidence="7">
    <location>
        <begin position="12"/>
        <end position="29"/>
    </location>
</feature>
<dbReference type="Proteomes" id="UP000075606">
    <property type="component" value="Unassembled WGS sequence"/>
</dbReference>
<dbReference type="GO" id="GO:0016020">
    <property type="term" value="C:membrane"/>
    <property type="evidence" value="ECO:0007669"/>
    <property type="project" value="UniProtKB-SubCell"/>
</dbReference>
<dbReference type="PANTHER" id="PTHR43867:SF2">
    <property type="entry name" value="CELLULOSE SYNTHASE CATALYTIC SUBUNIT A [UDP-FORMING]"/>
    <property type="match status" value="1"/>
</dbReference>
<reference evidence="8 9" key="1">
    <citation type="submission" date="2016-01" db="EMBL/GenBank/DDBJ databases">
        <title>Genome sequencing of Roseivirga spongicola UST030701-084.</title>
        <authorList>
            <person name="Selvaratnam C."/>
            <person name="Thevarajoo S."/>
            <person name="Goh K.M."/>
            <person name="Ee R."/>
            <person name="Chan K.-G."/>
            <person name="Chong C.S."/>
        </authorList>
    </citation>
    <scope>NUCLEOTIDE SEQUENCE [LARGE SCALE GENOMIC DNA]</scope>
    <source>
        <strain evidence="8 9">UST030701-084</strain>
    </source>
</reference>
<dbReference type="PANTHER" id="PTHR43867">
    <property type="entry name" value="CELLULOSE SYNTHASE CATALYTIC SUBUNIT A [UDP-FORMING]"/>
    <property type="match status" value="1"/>
</dbReference>
<dbReference type="Pfam" id="PF13641">
    <property type="entry name" value="Glyco_tranf_2_3"/>
    <property type="match status" value="1"/>
</dbReference>
<evidence type="ECO:0000256" key="6">
    <source>
        <dbReference type="ARBA" id="ARBA00023136"/>
    </source>
</evidence>
<dbReference type="STRING" id="333140.AWW68_12445"/>
<comment type="caution">
    <text evidence="8">The sequence shown here is derived from an EMBL/GenBank/DDBJ whole genome shotgun (WGS) entry which is preliminary data.</text>
</comment>
<evidence type="ECO:0000256" key="1">
    <source>
        <dbReference type="ARBA" id="ARBA00004141"/>
    </source>
</evidence>
<feature type="transmembrane region" description="Helical" evidence="7">
    <location>
        <begin position="327"/>
        <end position="345"/>
    </location>
</feature>
<keyword evidence="2" id="KW-0328">Glycosyltransferase</keyword>
<feature type="transmembrane region" description="Helical" evidence="7">
    <location>
        <begin position="305"/>
        <end position="321"/>
    </location>
</feature>
<protein>
    <recommendedName>
        <fullName evidence="10">Glycosyltransferase 2-like domain-containing protein</fullName>
    </recommendedName>
</protein>
<keyword evidence="4 7" id="KW-0812">Transmembrane</keyword>
<organism evidence="8 9">
    <name type="scientific">Roseivirga spongicola</name>
    <dbReference type="NCBI Taxonomy" id="333140"/>
    <lineage>
        <taxon>Bacteria</taxon>
        <taxon>Pseudomonadati</taxon>
        <taxon>Bacteroidota</taxon>
        <taxon>Cytophagia</taxon>
        <taxon>Cytophagales</taxon>
        <taxon>Roseivirgaceae</taxon>
        <taxon>Roseivirga</taxon>
    </lineage>
</organism>
<evidence type="ECO:0000256" key="5">
    <source>
        <dbReference type="ARBA" id="ARBA00022989"/>
    </source>
</evidence>
<dbReference type="EMBL" id="LRPC01000028">
    <property type="protein sequence ID" value="KYG73497.1"/>
    <property type="molecule type" value="Genomic_DNA"/>
</dbReference>
<dbReference type="InterPro" id="IPR029044">
    <property type="entry name" value="Nucleotide-diphossugar_trans"/>
</dbReference>
<sequence>MKTLFEILLAPVLIYLTVSALYQFVLAVASKYKTKDIQPVQNGLTRFLVLVPAYKEDAIIKYSTAKNMSLRYEYPRGQFDLVVIADQLKDETKKELKQLGAKVHSVSFEKSTKVKSLQSAIKAYDKGYDAVVVLDADNVMEKGFLFKANQWIQSGARAIQGLRKAANNNTSTALMDGLSEAANTEMLCKGANSLGLSSKLSGSAMVFNFELFKTTINQCEAIGGFDKEMELILTRKREFIDYTADMAVLDQKVTSTNAFTKQRGRWLEAQYTFFKKSFGESLSNLAEGNVDFFHKVMQLALPPRAVAPFAILLLVVCGILLNSSFLGVTATIAFVGLSLSYLFVLPTDQLFKQSLKILVSIPKIGWAAIKSLSQMKKSKQEFIHTKHELIEA</sequence>
<name>A0A150X474_9BACT</name>
<evidence type="ECO:0000313" key="8">
    <source>
        <dbReference type="EMBL" id="KYG73497.1"/>
    </source>
</evidence>
<evidence type="ECO:0000256" key="7">
    <source>
        <dbReference type="SAM" id="Phobius"/>
    </source>
</evidence>
<keyword evidence="9" id="KW-1185">Reference proteome</keyword>
<dbReference type="OrthoDB" id="1523666at2"/>
<keyword evidence="3" id="KW-0808">Transferase</keyword>
<keyword evidence="6 7" id="KW-0472">Membrane</keyword>
<dbReference type="RefSeq" id="WP_068221877.1">
    <property type="nucleotide sequence ID" value="NZ_CP139724.1"/>
</dbReference>
<dbReference type="SUPFAM" id="SSF53448">
    <property type="entry name" value="Nucleotide-diphospho-sugar transferases"/>
    <property type="match status" value="1"/>
</dbReference>
<dbReference type="GO" id="GO:0016757">
    <property type="term" value="F:glycosyltransferase activity"/>
    <property type="evidence" value="ECO:0007669"/>
    <property type="project" value="UniProtKB-KW"/>
</dbReference>
<dbReference type="AlphaFoldDB" id="A0A150X474"/>
<evidence type="ECO:0000256" key="2">
    <source>
        <dbReference type="ARBA" id="ARBA00022676"/>
    </source>
</evidence>
<proteinExistence type="predicted"/>
<evidence type="ECO:0008006" key="10">
    <source>
        <dbReference type="Google" id="ProtNLM"/>
    </source>
</evidence>
<comment type="subcellular location">
    <subcellularLocation>
        <location evidence="1">Membrane</location>
        <topology evidence="1">Multi-pass membrane protein</topology>
    </subcellularLocation>
</comment>
<evidence type="ECO:0000256" key="3">
    <source>
        <dbReference type="ARBA" id="ARBA00022679"/>
    </source>
</evidence>
<accession>A0A150X474</accession>
<gene>
    <name evidence="8" type="ORF">AWW68_12445</name>
</gene>